<keyword evidence="4" id="KW-1185">Reference proteome</keyword>
<dbReference type="Proteomes" id="UP000023067">
    <property type="component" value="Unassembled WGS sequence"/>
</dbReference>
<name>Z9JV66_9MICO</name>
<comment type="caution">
    <text evidence="3">The sequence shown here is derived from an EMBL/GenBank/DDBJ whole genome shotgun (WGS) entry which is preliminary data.</text>
</comment>
<gene>
    <name evidence="3" type="ORF">BF93_13870</name>
</gene>
<accession>Z9JV66</accession>
<dbReference type="PATRIC" id="fig|396014.3.peg.1125"/>
<dbReference type="InterPro" id="IPR014710">
    <property type="entry name" value="RmlC-like_jellyroll"/>
</dbReference>
<feature type="region of interest" description="Disordered" evidence="1">
    <location>
        <begin position="235"/>
        <end position="261"/>
    </location>
</feature>
<protein>
    <submittedName>
        <fullName evidence="3">Cupin</fullName>
    </submittedName>
</protein>
<feature type="compositionally biased region" description="Basic and acidic residues" evidence="1">
    <location>
        <begin position="235"/>
        <end position="246"/>
    </location>
</feature>
<evidence type="ECO:0000256" key="1">
    <source>
        <dbReference type="SAM" id="MobiDB-lite"/>
    </source>
</evidence>
<evidence type="ECO:0000259" key="2">
    <source>
        <dbReference type="Pfam" id="PF07883"/>
    </source>
</evidence>
<dbReference type="InterPro" id="IPR013096">
    <property type="entry name" value="Cupin_2"/>
</dbReference>
<dbReference type="SUPFAM" id="SSF51182">
    <property type="entry name" value="RmlC-like cupins"/>
    <property type="match status" value="1"/>
</dbReference>
<organism evidence="3 4">
    <name type="scientific">Brachybacterium phenoliresistens</name>
    <dbReference type="NCBI Taxonomy" id="396014"/>
    <lineage>
        <taxon>Bacteria</taxon>
        <taxon>Bacillati</taxon>
        <taxon>Actinomycetota</taxon>
        <taxon>Actinomycetes</taxon>
        <taxon>Micrococcales</taxon>
        <taxon>Dermabacteraceae</taxon>
        <taxon>Brachybacterium</taxon>
    </lineage>
</organism>
<evidence type="ECO:0000313" key="3">
    <source>
        <dbReference type="EMBL" id="EWS81913.1"/>
    </source>
</evidence>
<dbReference type="RefSeq" id="WP_038371246.1">
    <property type="nucleotide sequence ID" value="NZ_BAAAOW010000003.1"/>
</dbReference>
<dbReference type="Pfam" id="PF07883">
    <property type="entry name" value="Cupin_2"/>
    <property type="match status" value="1"/>
</dbReference>
<dbReference type="eggNOG" id="COG0662">
    <property type="taxonomic scope" value="Bacteria"/>
</dbReference>
<dbReference type="OrthoDB" id="623300at2"/>
<dbReference type="HOGENOM" id="CLU_104501_0_0_11"/>
<dbReference type="InterPro" id="IPR011051">
    <property type="entry name" value="RmlC_Cupin_sf"/>
</dbReference>
<proteinExistence type="predicted"/>
<reference evidence="3 4" key="1">
    <citation type="submission" date="2014-02" db="EMBL/GenBank/DDBJ databases">
        <title>Genome sequence of Brachybacterium phenoliresistens strain W13A50.</title>
        <authorList>
            <person name="Wang X."/>
        </authorList>
    </citation>
    <scope>NUCLEOTIDE SEQUENCE [LARGE SCALE GENOMIC DNA]</scope>
    <source>
        <strain evidence="3 4">W13A50</strain>
    </source>
</reference>
<evidence type="ECO:0000313" key="4">
    <source>
        <dbReference type="Proteomes" id="UP000023067"/>
    </source>
</evidence>
<dbReference type="Gene3D" id="2.60.120.10">
    <property type="entry name" value="Jelly Rolls"/>
    <property type="match status" value="1"/>
</dbReference>
<sequence>MSAPSFPGGTALSHLDIYDDAAPDGRCGGAPHVHLVSTEAYVITAGRGELQTLDAEGARSTPLAPGDVLWFTPGTVHRAVNHGGLEIMILMSAAGLPEGGDAVLTFPPEHLADRSAYAAAAALGEGPDRAERAARRRDLAVTGMQRLRTALEAGDRGPLEEFLAAAAALVRDRAEDWARIVREHPLAHAQQALAITEALGRGETAHLTQARMHRAAPPAAERAFGMCGRIRAYDLTDPSDHAERPQIPETTETPETPEDHR</sequence>
<dbReference type="STRING" id="396014.BF93_13870"/>
<feature type="domain" description="Cupin type-2" evidence="2">
    <location>
        <begin position="25"/>
        <end position="89"/>
    </location>
</feature>
<dbReference type="AlphaFoldDB" id="Z9JV66"/>
<dbReference type="EMBL" id="JDYK01000004">
    <property type="protein sequence ID" value="EWS81913.1"/>
    <property type="molecule type" value="Genomic_DNA"/>
</dbReference>